<organism evidence="1">
    <name type="scientific">Tetraselmis sp. GSL018</name>
    <dbReference type="NCBI Taxonomy" id="582737"/>
    <lineage>
        <taxon>Eukaryota</taxon>
        <taxon>Viridiplantae</taxon>
        <taxon>Chlorophyta</taxon>
        <taxon>core chlorophytes</taxon>
        <taxon>Chlorodendrophyceae</taxon>
        <taxon>Chlorodendrales</taxon>
        <taxon>Chlorodendraceae</taxon>
        <taxon>Tetraselmis</taxon>
    </lineage>
</organism>
<feature type="non-terminal residue" evidence="1">
    <location>
        <position position="1"/>
    </location>
</feature>
<proteinExistence type="predicted"/>
<sequence length="69" mass="7671">IAGLPVVRLRSIFEQKKKIGKLYKRKEVCKRAATNNVAKDLNTAAVGRCVTCTCLLGQATRGREQNRLL</sequence>
<name>A0A061SHC4_9CHLO</name>
<gene>
    <name evidence="1" type="ORF">TSPGSL018_6074</name>
</gene>
<dbReference type="AlphaFoldDB" id="A0A061SHC4"/>
<evidence type="ECO:0000313" key="1">
    <source>
        <dbReference type="EMBL" id="JAC82285.1"/>
    </source>
</evidence>
<dbReference type="EMBL" id="GBEZ01002804">
    <property type="protein sequence ID" value="JAC82285.1"/>
    <property type="molecule type" value="Transcribed_RNA"/>
</dbReference>
<feature type="non-terminal residue" evidence="1">
    <location>
        <position position="69"/>
    </location>
</feature>
<accession>A0A061SHC4</accession>
<protein>
    <submittedName>
        <fullName evidence="1">Uncharacterized protein</fullName>
    </submittedName>
</protein>
<reference evidence="1" key="1">
    <citation type="submission" date="2014-05" db="EMBL/GenBank/DDBJ databases">
        <title>The transcriptome of the halophilic microalga Tetraselmis sp. GSL018 isolated from the Great Salt Lake, Utah.</title>
        <authorList>
            <person name="Jinkerson R.E."/>
            <person name="D'Adamo S."/>
            <person name="Posewitz M.C."/>
        </authorList>
    </citation>
    <scope>NUCLEOTIDE SEQUENCE</scope>
    <source>
        <strain evidence="1">GSL018</strain>
    </source>
</reference>